<proteinExistence type="predicted"/>
<reference evidence="2 3" key="1">
    <citation type="submission" date="2023-10" db="EMBL/GenBank/DDBJ databases">
        <title>Chromosome-scale genome assembly provides insights into flower coloration mechanisms of Canna indica.</title>
        <authorList>
            <person name="Li C."/>
        </authorList>
    </citation>
    <scope>NUCLEOTIDE SEQUENCE [LARGE SCALE GENOMIC DNA]</scope>
    <source>
        <tissue evidence="2">Flower</tissue>
    </source>
</reference>
<feature type="region of interest" description="Disordered" evidence="1">
    <location>
        <begin position="1"/>
        <end position="22"/>
    </location>
</feature>
<protein>
    <submittedName>
        <fullName evidence="2">Angio-associated migratory cell protein isoform X1</fullName>
    </submittedName>
</protein>
<dbReference type="AlphaFoldDB" id="A0AAQ3QKQ2"/>
<dbReference type="EMBL" id="CP136896">
    <property type="protein sequence ID" value="WOL12706.1"/>
    <property type="molecule type" value="Genomic_DNA"/>
</dbReference>
<gene>
    <name evidence="2" type="ORF">Cni_G21473</name>
</gene>
<accession>A0AAQ3QKQ2</accession>
<dbReference type="Proteomes" id="UP001327560">
    <property type="component" value="Chromosome 7"/>
</dbReference>
<evidence type="ECO:0000313" key="2">
    <source>
        <dbReference type="EMBL" id="WOL12706.1"/>
    </source>
</evidence>
<keyword evidence="3" id="KW-1185">Reference proteome</keyword>
<evidence type="ECO:0000313" key="3">
    <source>
        <dbReference type="Proteomes" id="UP001327560"/>
    </source>
</evidence>
<organism evidence="2 3">
    <name type="scientific">Canna indica</name>
    <name type="common">Indian-shot</name>
    <dbReference type="NCBI Taxonomy" id="4628"/>
    <lineage>
        <taxon>Eukaryota</taxon>
        <taxon>Viridiplantae</taxon>
        <taxon>Streptophyta</taxon>
        <taxon>Embryophyta</taxon>
        <taxon>Tracheophyta</taxon>
        <taxon>Spermatophyta</taxon>
        <taxon>Magnoliopsida</taxon>
        <taxon>Liliopsida</taxon>
        <taxon>Zingiberales</taxon>
        <taxon>Cannaceae</taxon>
        <taxon>Canna</taxon>
    </lineage>
</organism>
<sequence length="83" mass="9219">MVTATATIRRQRSEDLSDRDEEMDLDGYIEEADDSAYTFKGHSGKLGANSATVTLGNDLRYTMKTILPQQINTNPKIGLQQVI</sequence>
<name>A0AAQ3QKQ2_9LILI</name>
<evidence type="ECO:0000256" key="1">
    <source>
        <dbReference type="SAM" id="MobiDB-lite"/>
    </source>
</evidence>